<evidence type="ECO:0000256" key="2">
    <source>
        <dbReference type="ARBA" id="ARBA00016956"/>
    </source>
</evidence>
<evidence type="ECO:0000256" key="3">
    <source>
        <dbReference type="ARBA" id="ARBA00022768"/>
    </source>
</evidence>
<dbReference type="PANTHER" id="PTHR11741">
    <property type="entry name" value="ELONGATION FACTOR TS"/>
    <property type="match status" value="1"/>
</dbReference>
<feature type="domain" description="Translation elongation factor EFTs/EF1B dimerisation" evidence="6">
    <location>
        <begin position="57"/>
        <end position="194"/>
    </location>
</feature>
<dbReference type="Gene3D" id="1.10.8.10">
    <property type="entry name" value="DNA helicase RuvA subunit, C-terminal domain"/>
    <property type="match status" value="1"/>
</dbReference>
<evidence type="ECO:0000259" key="6">
    <source>
        <dbReference type="Pfam" id="PF00889"/>
    </source>
</evidence>
<dbReference type="Pfam" id="PF00889">
    <property type="entry name" value="EF_TS"/>
    <property type="match status" value="1"/>
</dbReference>
<dbReference type="EMBL" id="MNYX01000004">
    <property type="protein sequence ID" value="OIP66629.1"/>
    <property type="molecule type" value="Genomic_DNA"/>
</dbReference>
<feature type="region of interest" description="Involved in Mg(2+) ion dislocation from EF-Tu" evidence="5">
    <location>
        <begin position="80"/>
        <end position="83"/>
    </location>
</feature>
<evidence type="ECO:0000256" key="1">
    <source>
        <dbReference type="ARBA" id="ARBA00005532"/>
    </source>
</evidence>
<gene>
    <name evidence="5" type="primary">tsf</name>
    <name evidence="7" type="ORF">AUK15_00140</name>
</gene>
<comment type="similarity">
    <text evidence="1 5">Belongs to the EF-Ts family.</text>
</comment>
<dbReference type="CDD" id="cd14275">
    <property type="entry name" value="UBA_EF-Ts"/>
    <property type="match status" value="1"/>
</dbReference>
<comment type="subcellular location">
    <subcellularLocation>
        <location evidence="5">Cytoplasm</location>
    </subcellularLocation>
</comment>
<accession>A0A1J5G219</accession>
<comment type="function">
    <text evidence="5">Associates with the EF-Tu.GDP complex and induces the exchange of GDP to GTP. It remains bound to the aminoacyl-tRNA.EF-Tu.GTP complex up to the GTP hydrolysis stage on the ribosome.</text>
</comment>
<keyword evidence="4 5" id="KW-0648">Protein biosynthesis</keyword>
<protein>
    <recommendedName>
        <fullName evidence="2 5">Elongation factor Ts</fullName>
        <shortName evidence="5">EF-Ts</shortName>
    </recommendedName>
</protein>
<dbReference type="Proteomes" id="UP000182059">
    <property type="component" value="Unassembled WGS sequence"/>
</dbReference>
<comment type="caution">
    <text evidence="7">The sequence shown here is derived from an EMBL/GenBank/DDBJ whole genome shotgun (WGS) entry which is preliminary data.</text>
</comment>
<sequence>MITTEQIKELRELTGISVMQCKKALEEAEGDKEKALLILRKKSSSIAEKKGDRELGAGVVEAYIHSNKTVGAMIEFSCETDFVARNEEFVAMARDIAMHITATNPEYLDESEITEEVRAKVIDMFKKEVEKSGKSADIQAKMMEGKLAGYFGERTLLNQAFVKNPDITIKQLIDGGVQKFGEKIAVARFSRFAVAK</sequence>
<evidence type="ECO:0000313" key="7">
    <source>
        <dbReference type="EMBL" id="OIP66629.1"/>
    </source>
</evidence>
<dbReference type="SUPFAM" id="SSF46934">
    <property type="entry name" value="UBA-like"/>
    <property type="match status" value="1"/>
</dbReference>
<evidence type="ECO:0000313" key="8">
    <source>
        <dbReference type="Proteomes" id="UP000182059"/>
    </source>
</evidence>
<evidence type="ECO:0000256" key="4">
    <source>
        <dbReference type="ARBA" id="ARBA00022917"/>
    </source>
</evidence>
<dbReference type="InterPro" id="IPR014039">
    <property type="entry name" value="Transl_elong_EFTs/EF1B_dimer"/>
</dbReference>
<evidence type="ECO:0000256" key="5">
    <source>
        <dbReference type="HAMAP-Rule" id="MF_00050"/>
    </source>
</evidence>
<organism evidence="7 8">
    <name type="scientific">Candidatus Nomurabacteria bacterium CG2_30_43_9</name>
    <dbReference type="NCBI Taxonomy" id="1805283"/>
    <lineage>
        <taxon>Bacteria</taxon>
        <taxon>Candidatus Nomuraibacteriota</taxon>
    </lineage>
</organism>
<dbReference type="PROSITE" id="PS01127">
    <property type="entry name" value="EF_TS_2"/>
    <property type="match status" value="1"/>
</dbReference>
<dbReference type="SUPFAM" id="SSF54713">
    <property type="entry name" value="Elongation factor Ts (EF-Ts), dimerisation domain"/>
    <property type="match status" value="1"/>
</dbReference>
<dbReference type="Gene3D" id="3.30.479.20">
    <property type="entry name" value="Elongation factor Ts, dimerisation domain"/>
    <property type="match status" value="1"/>
</dbReference>
<dbReference type="GO" id="GO:0005737">
    <property type="term" value="C:cytoplasm"/>
    <property type="evidence" value="ECO:0007669"/>
    <property type="project" value="UniProtKB-SubCell"/>
</dbReference>
<keyword evidence="5" id="KW-0963">Cytoplasm</keyword>
<dbReference type="InterPro" id="IPR009060">
    <property type="entry name" value="UBA-like_sf"/>
</dbReference>
<proteinExistence type="inferred from homology"/>
<keyword evidence="3 5" id="KW-0251">Elongation factor</keyword>
<dbReference type="Gene3D" id="1.10.286.20">
    <property type="match status" value="1"/>
</dbReference>
<dbReference type="FunFam" id="1.10.8.10:FF:000001">
    <property type="entry name" value="Elongation factor Ts"/>
    <property type="match status" value="1"/>
</dbReference>
<dbReference type="PANTHER" id="PTHR11741:SF0">
    <property type="entry name" value="ELONGATION FACTOR TS, MITOCHONDRIAL"/>
    <property type="match status" value="1"/>
</dbReference>
<reference evidence="7 8" key="1">
    <citation type="journal article" date="2016" name="Environ. Microbiol.">
        <title>Genomic resolution of a cold subsurface aquifer community provides metabolic insights for novel microbes adapted to high CO concentrations.</title>
        <authorList>
            <person name="Probst A.J."/>
            <person name="Castelle C.J."/>
            <person name="Singh A."/>
            <person name="Brown C.T."/>
            <person name="Anantharaman K."/>
            <person name="Sharon I."/>
            <person name="Hug L.A."/>
            <person name="Burstein D."/>
            <person name="Emerson J.B."/>
            <person name="Thomas B.C."/>
            <person name="Banfield J.F."/>
        </authorList>
    </citation>
    <scope>NUCLEOTIDE SEQUENCE [LARGE SCALE GENOMIC DNA]</scope>
    <source>
        <strain evidence="7">CG2_30_43_9</strain>
    </source>
</reference>
<dbReference type="InterPro" id="IPR036402">
    <property type="entry name" value="EF-Ts_dimer_sf"/>
</dbReference>
<dbReference type="HAMAP" id="MF_00050">
    <property type="entry name" value="EF_Ts"/>
    <property type="match status" value="1"/>
</dbReference>
<name>A0A1J5G219_9BACT</name>
<dbReference type="AlphaFoldDB" id="A0A1J5G219"/>
<dbReference type="InterPro" id="IPR001816">
    <property type="entry name" value="Transl_elong_EFTs/EF1B"/>
</dbReference>
<dbReference type="InterPro" id="IPR018101">
    <property type="entry name" value="Transl_elong_Ts_CS"/>
</dbReference>
<dbReference type="GO" id="GO:0003746">
    <property type="term" value="F:translation elongation factor activity"/>
    <property type="evidence" value="ECO:0007669"/>
    <property type="project" value="UniProtKB-UniRule"/>
</dbReference>